<organism evidence="2 3">
    <name type="scientific">Setomelanomma holmii</name>
    <dbReference type="NCBI Taxonomy" id="210430"/>
    <lineage>
        <taxon>Eukaryota</taxon>
        <taxon>Fungi</taxon>
        <taxon>Dikarya</taxon>
        <taxon>Ascomycota</taxon>
        <taxon>Pezizomycotina</taxon>
        <taxon>Dothideomycetes</taxon>
        <taxon>Pleosporomycetidae</taxon>
        <taxon>Pleosporales</taxon>
        <taxon>Pleosporineae</taxon>
        <taxon>Phaeosphaeriaceae</taxon>
        <taxon>Setomelanomma</taxon>
    </lineage>
</organism>
<dbReference type="EMBL" id="ML978364">
    <property type="protein sequence ID" value="KAF2023259.1"/>
    <property type="molecule type" value="Genomic_DNA"/>
</dbReference>
<keyword evidence="3" id="KW-1185">Reference proteome</keyword>
<dbReference type="AlphaFoldDB" id="A0A9P4GX11"/>
<feature type="compositionally biased region" description="Basic and acidic residues" evidence="1">
    <location>
        <begin position="24"/>
        <end position="35"/>
    </location>
</feature>
<evidence type="ECO:0000313" key="2">
    <source>
        <dbReference type="EMBL" id="KAF2023259.1"/>
    </source>
</evidence>
<feature type="region of interest" description="Disordered" evidence="1">
    <location>
        <begin position="1"/>
        <end position="35"/>
    </location>
</feature>
<reference evidence="2" key="1">
    <citation type="journal article" date="2020" name="Stud. Mycol.">
        <title>101 Dothideomycetes genomes: a test case for predicting lifestyles and emergence of pathogens.</title>
        <authorList>
            <person name="Haridas S."/>
            <person name="Albert R."/>
            <person name="Binder M."/>
            <person name="Bloem J."/>
            <person name="Labutti K."/>
            <person name="Salamov A."/>
            <person name="Andreopoulos B."/>
            <person name="Baker S."/>
            <person name="Barry K."/>
            <person name="Bills G."/>
            <person name="Bluhm B."/>
            <person name="Cannon C."/>
            <person name="Castanera R."/>
            <person name="Culley D."/>
            <person name="Daum C."/>
            <person name="Ezra D."/>
            <person name="Gonzalez J."/>
            <person name="Henrissat B."/>
            <person name="Kuo A."/>
            <person name="Liang C."/>
            <person name="Lipzen A."/>
            <person name="Lutzoni F."/>
            <person name="Magnuson J."/>
            <person name="Mondo S."/>
            <person name="Nolan M."/>
            <person name="Ohm R."/>
            <person name="Pangilinan J."/>
            <person name="Park H.-J."/>
            <person name="Ramirez L."/>
            <person name="Alfaro M."/>
            <person name="Sun H."/>
            <person name="Tritt A."/>
            <person name="Yoshinaga Y."/>
            <person name="Zwiers L.-H."/>
            <person name="Turgeon B."/>
            <person name="Goodwin S."/>
            <person name="Spatafora J."/>
            <person name="Crous P."/>
            <person name="Grigoriev I."/>
        </authorList>
    </citation>
    <scope>NUCLEOTIDE SEQUENCE</scope>
    <source>
        <strain evidence="2">CBS 110217</strain>
    </source>
</reference>
<sequence length="141" mass="15844">MSITKPNTDLPLKSNNRKIQSTNQERRPNADRIDDADLSGDYYANTAFHMAQITAPTGDVNVKRGSFRKDILLTHVAYIPGFLTNLFALGRCRRSGIHFDSGRNILYKDKVLSLLDAEEADRPPRHKLVSMAAKSSKERLS</sequence>
<comment type="caution">
    <text evidence="2">The sequence shown here is derived from an EMBL/GenBank/DDBJ whole genome shotgun (WGS) entry which is preliminary data.</text>
</comment>
<dbReference type="OrthoDB" id="3792448at2759"/>
<protein>
    <submittedName>
        <fullName evidence="2">Uncharacterized protein</fullName>
    </submittedName>
</protein>
<feature type="compositionally biased region" description="Polar residues" evidence="1">
    <location>
        <begin position="1"/>
        <end position="23"/>
    </location>
</feature>
<gene>
    <name evidence="2" type="ORF">EK21DRAFT_105418</name>
</gene>
<evidence type="ECO:0000313" key="3">
    <source>
        <dbReference type="Proteomes" id="UP000799777"/>
    </source>
</evidence>
<proteinExistence type="predicted"/>
<accession>A0A9P4GX11</accession>
<dbReference type="Proteomes" id="UP000799777">
    <property type="component" value="Unassembled WGS sequence"/>
</dbReference>
<evidence type="ECO:0000256" key="1">
    <source>
        <dbReference type="SAM" id="MobiDB-lite"/>
    </source>
</evidence>
<name>A0A9P4GX11_9PLEO</name>